<evidence type="ECO:0000313" key="8">
    <source>
        <dbReference type="Proteomes" id="UP000230790"/>
    </source>
</evidence>
<protein>
    <submittedName>
        <fullName evidence="7">Manganese transporter</fullName>
    </submittedName>
</protein>
<keyword evidence="4 6" id="KW-0732">Signal</keyword>
<sequence length="315" mass="33889">MWLRHTWIALTLGVGLTACAPSSVASSPNLASRPVRVATTTGMVADVVKNIGAGRVEVVSLMGPGVDPHLYKPSSGDVLKLDRADVIFYNGLHLEGRMAELFEKMTRAGKPAFAVTGGIDPTQLRALAGSPGHYDPHVWFDVRLWQDAARFVAQVLSDLDPASRELYEHNAELYLEQLDELQAYAEQRIALIPPGSRVLITSHDAFGYFGRRYGFEVRGLQGVSTAAEAGARDVQELAALIADRKIKAIFVESSVPPDAIEAVQAAVRARGWDVVIGGELFSDALGADGTLEGTYIGMFKHNVDTIVGALRGPNP</sequence>
<comment type="caution">
    <text evidence="7">The sequence shown here is derived from an EMBL/GenBank/DDBJ whole genome shotgun (WGS) entry which is preliminary data.</text>
</comment>
<evidence type="ECO:0000256" key="3">
    <source>
        <dbReference type="ARBA" id="ARBA00022723"/>
    </source>
</evidence>
<dbReference type="InterPro" id="IPR006128">
    <property type="entry name" value="Lipoprotein_PsaA-like"/>
</dbReference>
<dbReference type="GO" id="GO:0007155">
    <property type="term" value="P:cell adhesion"/>
    <property type="evidence" value="ECO:0007669"/>
    <property type="project" value="InterPro"/>
</dbReference>
<comment type="subcellular location">
    <subcellularLocation>
        <location evidence="1">Cell envelope</location>
    </subcellularLocation>
</comment>
<dbReference type="PRINTS" id="PR00690">
    <property type="entry name" value="ADHESNFAMILY"/>
</dbReference>
<dbReference type="Pfam" id="PF01297">
    <property type="entry name" value="ZnuA"/>
    <property type="match status" value="1"/>
</dbReference>
<evidence type="ECO:0000256" key="6">
    <source>
        <dbReference type="SAM" id="SignalP"/>
    </source>
</evidence>
<proteinExistence type="inferred from homology"/>
<feature type="chain" id="PRO_5014670162" evidence="6">
    <location>
        <begin position="26"/>
        <end position="315"/>
    </location>
</feature>
<evidence type="ECO:0000313" key="7">
    <source>
        <dbReference type="EMBL" id="PJF48468.1"/>
    </source>
</evidence>
<dbReference type="EMBL" id="PGTN01000014">
    <property type="protein sequence ID" value="PJF48468.1"/>
    <property type="molecule type" value="Genomic_DNA"/>
</dbReference>
<name>A0A2M8QFC7_9CHLR</name>
<evidence type="ECO:0000256" key="5">
    <source>
        <dbReference type="RuleBase" id="RU003512"/>
    </source>
</evidence>
<dbReference type="InterPro" id="IPR006129">
    <property type="entry name" value="AdhesinB"/>
</dbReference>
<organism evidence="7 8">
    <name type="scientific">Candidatus Thermofonsia Clade 3 bacterium</name>
    <dbReference type="NCBI Taxonomy" id="2364212"/>
    <lineage>
        <taxon>Bacteria</taxon>
        <taxon>Bacillati</taxon>
        <taxon>Chloroflexota</taxon>
        <taxon>Candidatus Thermofontia</taxon>
        <taxon>Candidatus Thermofonsia Clade 3</taxon>
    </lineage>
</organism>
<dbReference type="AlphaFoldDB" id="A0A2M8QFC7"/>
<comment type="similarity">
    <text evidence="5">Belongs to the bacterial solute-binding protein 9 family.</text>
</comment>
<keyword evidence="2 5" id="KW-0813">Transport</keyword>
<dbReference type="InterPro" id="IPR006127">
    <property type="entry name" value="ZnuA-like"/>
</dbReference>
<accession>A0A2M8QFC7</accession>
<gene>
    <name evidence="7" type="ORF">CUN48_03345</name>
</gene>
<evidence type="ECO:0000256" key="4">
    <source>
        <dbReference type="ARBA" id="ARBA00022729"/>
    </source>
</evidence>
<dbReference type="GO" id="GO:0030001">
    <property type="term" value="P:metal ion transport"/>
    <property type="evidence" value="ECO:0007669"/>
    <property type="project" value="InterPro"/>
</dbReference>
<dbReference type="SUPFAM" id="SSF53807">
    <property type="entry name" value="Helical backbone' metal receptor"/>
    <property type="match status" value="1"/>
</dbReference>
<dbReference type="Proteomes" id="UP000230790">
    <property type="component" value="Unassembled WGS sequence"/>
</dbReference>
<dbReference type="PANTHER" id="PTHR42953:SF1">
    <property type="entry name" value="METAL-BINDING PROTEIN HI_0362-RELATED"/>
    <property type="match status" value="1"/>
</dbReference>
<reference evidence="7 8" key="1">
    <citation type="submission" date="2017-11" db="EMBL/GenBank/DDBJ databases">
        <title>Evolution of Phototrophy in the Chloroflexi Phylum Driven by Horizontal Gene Transfer.</title>
        <authorList>
            <person name="Ward L.M."/>
            <person name="Hemp J."/>
            <person name="Shih P.M."/>
            <person name="Mcglynn S.E."/>
            <person name="Fischer W."/>
        </authorList>
    </citation>
    <scope>NUCLEOTIDE SEQUENCE [LARGE SCALE GENOMIC DNA]</scope>
    <source>
        <strain evidence="7">JP3_7</strain>
    </source>
</reference>
<dbReference type="InterPro" id="IPR050492">
    <property type="entry name" value="Bact_metal-bind_prot9"/>
</dbReference>
<evidence type="ECO:0000256" key="2">
    <source>
        <dbReference type="ARBA" id="ARBA00022448"/>
    </source>
</evidence>
<dbReference type="GO" id="GO:0046872">
    <property type="term" value="F:metal ion binding"/>
    <property type="evidence" value="ECO:0007669"/>
    <property type="project" value="UniProtKB-KW"/>
</dbReference>
<dbReference type="PRINTS" id="PR00691">
    <property type="entry name" value="ADHESINB"/>
</dbReference>
<dbReference type="PANTHER" id="PTHR42953">
    <property type="entry name" value="HIGH-AFFINITY ZINC UPTAKE SYSTEM PROTEIN ZNUA-RELATED"/>
    <property type="match status" value="1"/>
</dbReference>
<dbReference type="PROSITE" id="PS51257">
    <property type="entry name" value="PROKAR_LIPOPROTEIN"/>
    <property type="match status" value="1"/>
</dbReference>
<evidence type="ECO:0000256" key="1">
    <source>
        <dbReference type="ARBA" id="ARBA00004196"/>
    </source>
</evidence>
<keyword evidence="3" id="KW-0479">Metal-binding</keyword>
<dbReference type="Gene3D" id="3.40.50.1980">
    <property type="entry name" value="Nitrogenase molybdenum iron protein domain"/>
    <property type="match status" value="2"/>
</dbReference>
<dbReference type="GO" id="GO:0030313">
    <property type="term" value="C:cell envelope"/>
    <property type="evidence" value="ECO:0007669"/>
    <property type="project" value="UniProtKB-SubCell"/>
</dbReference>
<feature type="signal peptide" evidence="6">
    <location>
        <begin position="1"/>
        <end position="25"/>
    </location>
</feature>